<evidence type="ECO:0000256" key="1">
    <source>
        <dbReference type="SAM" id="Phobius"/>
    </source>
</evidence>
<sequence length="186" mass="20691">MSNTASMASLWALLYATAILESENDAYTDNSGSSGHSKSDAEAGWIIISTLTLALAGFMLILTFWLTEHIIYKIAKPVKERIFAKKPKMVLFVTPGIFALIGLIYGIVAIKVHSNNGWPNMKMRMILLVFHMTMFAMKAMILVMAFLISGMVAARREIRARRRIKEIDTQLGKLLSGSNQHEGVAR</sequence>
<reference evidence="3" key="1">
    <citation type="submission" date="2023-08" db="EMBL/GenBank/DDBJ databases">
        <title>Black Yeasts Isolated from many extreme environments.</title>
        <authorList>
            <person name="Coleine C."/>
            <person name="Stajich J.E."/>
            <person name="Selbmann L."/>
        </authorList>
    </citation>
    <scope>NUCLEOTIDE SEQUENCE</scope>
    <source>
        <strain evidence="3">CCFEE 5810</strain>
    </source>
</reference>
<accession>A0AAN7ZL36</accession>
<dbReference type="AlphaFoldDB" id="A0AAN7ZL36"/>
<gene>
    <name evidence="3" type="ORF">LTR97_011601</name>
</gene>
<keyword evidence="1" id="KW-1133">Transmembrane helix</keyword>
<feature type="transmembrane region" description="Helical" evidence="1">
    <location>
        <begin position="46"/>
        <end position="68"/>
    </location>
</feature>
<feature type="chain" id="PRO_5042893527" evidence="2">
    <location>
        <begin position="23"/>
        <end position="186"/>
    </location>
</feature>
<feature type="transmembrane region" description="Helical" evidence="1">
    <location>
        <begin position="128"/>
        <end position="154"/>
    </location>
</feature>
<protein>
    <submittedName>
        <fullName evidence="3">Uncharacterized protein</fullName>
    </submittedName>
</protein>
<keyword evidence="1" id="KW-0812">Transmembrane</keyword>
<proteinExistence type="predicted"/>
<keyword evidence="2" id="KW-0732">Signal</keyword>
<dbReference type="Proteomes" id="UP001310594">
    <property type="component" value="Unassembled WGS sequence"/>
</dbReference>
<keyword evidence="1" id="KW-0472">Membrane</keyword>
<name>A0AAN7ZL36_9PEZI</name>
<evidence type="ECO:0000256" key="2">
    <source>
        <dbReference type="SAM" id="SignalP"/>
    </source>
</evidence>
<comment type="caution">
    <text evidence="3">The sequence shown here is derived from an EMBL/GenBank/DDBJ whole genome shotgun (WGS) entry which is preliminary data.</text>
</comment>
<evidence type="ECO:0000313" key="4">
    <source>
        <dbReference type="Proteomes" id="UP001310594"/>
    </source>
</evidence>
<evidence type="ECO:0000313" key="3">
    <source>
        <dbReference type="EMBL" id="KAK5691607.1"/>
    </source>
</evidence>
<feature type="signal peptide" evidence="2">
    <location>
        <begin position="1"/>
        <end position="22"/>
    </location>
</feature>
<organism evidence="3 4">
    <name type="scientific">Elasticomyces elasticus</name>
    <dbReference type="NCBI Taxonomy" id="574655"/>
    <lineage>
        <taxon>Eukaryota</taxon>
        <taxon>Fungi</taxon>
        <taxon>Dikarya</taxon>
        <taxon>Ascomycota</taxon>
        <taxon>Pezizomycotina</taxon>
        <taxon>Dothideomycetes</taxon>
        <taxon>Dothideomycetidae</taxon>
        <taxon>Mycosphaerellales</taxon>
        <taxon>Teratosphaeriaceae</taxon>
        <taxon>Elasticomyces</taxon>
    </lineage>
</organism>
<feature type="transmembrane region" description="Helical" evidence="1">
    <location>
        <begin position="89"/>
        <end position="108"/>
    </location>
</feature>
<dbReference type="EMBL" id="JAVRQU010000021">
    <property type="protein sequence ID" value="KAK5691607.1"/>
    <property type="molecule type" value="Genomic_DNA"/>
</dbReference>